<keyword evidence="4" id="KW-0479">Metal-binding</keyword>
<dbReference type="EMBL" id="VEVO01000004">
    <property type="protein sequence ID" value="KAF0043674.1"/>
    <property type="molecule type" value="Genomic_DNA"/>
</dbReference>
<keyword evidence="1" id="KW-0677">Repeat</keyword>
<dbReference type="PROSITE" id="PS00028">
    <property type="entry name" value="ZINC_FINGER_C2H2_1"/>
    <property type="match status" value="2"/>
</dbReference>
<feature type="compositionally biased region" description="Basic and acidic residues" evidence="6">
    <location>
        <begin position="266"/>
        <end position="277"/>
    </location>
</feature>
<dbReference type="InterPro" id="IPR001849">
    <property type="entry name" value="PH_domain"/>
</dbReference>
<evidence type="ECO:0000259" key="9">
    <source>
        <dbReference type="PROSITE" id="PS50157"/>
    </source>
</evidence>
<dbReference type="SUPFAM" id="SSF50729">
    <property type="entry name" value="PH domain-like"/>
    <property type="match status" value="1"/>
</dbReference>
<dbReference type="InterPro" id="IPR002110">
    <property type="entry name" value="Ankyrin_rpt"/>
</dbReference>
<dbReference type="Pfam" id="PF13857">
    <property type="entry name" value="Ank_5"/>
    <property type="match status" value="1"/>
</dbReference>
<feature type="compositionally biased region" description="Basic and acidic residues" evidence="6">
    <location>
        <begin position="329"/>
        <end position="347"/>
    </location>
</feature>
<dbReference type="SMART" id="SM00355">
    <property type="entry name" value="ZnF_C2H2"/>
    <property type="match status" value="3"/>
</dbReference>
<evidence type="ECO:0000313" key="10">
    <source>
        <dbReference type="EMBL" id="KAF0043674.1"/>
    </source>
</evidence>
<feature type="region of interest" description="Disordered" evidence="6">
    <location>
        <begin position="466"/>
        <end position="499"/>
    </location>
</feature>
<feature type="repeat" description="ANK" evidence="3">
    <location>
        <begin position="728"/>
        <end position="760"/>
    </location>
</feature>
<dbReference type="GO" id="GO:0007165">
    <property type="term" value="P:signal transduction"/>
    <property type="evidence" value="ECO:0007669"/>
    <property type="project" value="InterPro"/>
</dbReference>
<keyword evidence="5" id="KW-0175">Coiled coil</keyword>
<dbReference type="InterPro" id="IPR031799">
    <property type="entry name" value="Znf-C2H2_ribbon"/>
</dbReference>
<reference evidence="10 11" key="1">
    <citation type="submission" date="2019-06" db="EMBL/GenBank/DDBJ databases">
        <title>Draft genomes of female and male turbot (Scophthalmus maximus).</title>
        <authorList>
            <person name="Xu H."/>
            <person name="Xu X.-W."/>
            <person name="Shao C."/>
            <person name="Chen S."/>
        </authorList>
    </citation>
    <scope>NUCLEOTIDE SEQUENCE [LARGE SCALE GENOMIC DNA]</scope>
    <source>
        <strain evidence="10">Ysfricsl-2016a</strain>
        <tissue evidence="10">Blood</tissue>
    </source>
</reference>
<evidence type="ECO:0000313" key="11">
    <source>
        <dbReference type="Proteomes" id="UP000438429"/>
    </source>
</evidence>
<feature type="compositionally biased region" description="Low complexity" evidence="6">
    <location>
        <begin position="1333"/>
        <end position="1345"/>
    </location>
</feature>
<dbReference type="SUPFAM" id="SSF48403">
    <property type="entry name" value="Ankyrin repeat"/>
    <property type="match status" value="1"/>
</dbReference>
<feature type="repeat" description="ANK" evidence="3">
    <location>
        <begin position="961"/>
        <end position="993"/>
    </location>
</feature>
<feature type="compositionally biased region" description="Polar residues" evidence="6">
    <location>
        <begin position="1411"/>
        <end position="1420"/>
    </location>
</feature>
<feature type="repeat" description="ANK" evidence="3">
    <location>
        <begin position="794"/>
        <end position="826"/>
    </location>
</feature>
<feature type="compositionally biased region" description="Basic and acidic residues" evidence="6">
    <location>
        <begin position="466"/>
        <end position="481"/>
    </location>
</feature>
<dbReference type="PROSITE" id="PS50297">
    <property type="entry name" value="ANK_REP_REGION"/>
    <property type="match status" value="6"/>
</dbReference>
<evidence type="ECO:0000259" key="7">
    <source>
        <dbReference type="PROSITE" id="PS50003"/>
    </source>
</evidence>
<dbReference type="InterPro" id="IPR013087">
    <property type="entry name" value="Znf_C2H2_type"/>
</dbReference>
<feature type="coiled-coil region" evidence="5">
    <location>
        <begin position="581"/>
        <end position="639"/>
    </location>
</feature>
<evidence type="ECO:0000256" key="6">
    <source>
        <dbReference type="SAM" id="MobiDB-lite"/>
    </source>
</evidence>
<feature type="repeat" description="ANK" evidence="3">
    <location>
        <begin position="829"/>
        <end position="861"/>
    </location>
</feature>
<dbReference type="SUPFAM" id="SSF47986">
    <property type="entry name" value="DEATH domain"/>
    <property type="match status" value="1"/>
</dbReference>
<comment type="caution">
    <text evidence="10">The sequence shown here is derived from an EMBL/GenBank/DDBJ whole genome shotgun (WGS) entry which is preliminary data.</text>
</comment>
<feature type="region of interest" description="Disordered" evidence="6">
    <location>
        <begin position="1202"/>
        <end position="1225"/>
    </location>
</feature>
<gene>
    <name evidence="10" type="ORF">F2P81_005011</name>
</gene>
<feature type="domain" description="Death" evidence="8">
    <location>
        <begin position="1083"/>
        <end position="1151"/>
    </location>
</feature>
<dbReference type="PROSITE" id="PS50017">
    <property type="entry name" value="DEATH_DOMAIN"/>
    <property type="match status" value="1"/>
</dbReference>
<evidence type="ECO:0000256" key="5">
    <source>
        <dbReference type="SAM" id="Coils"/>
    </source>
</evidence>
<dbReference type="InterPro" id="IPR000488">
    <property type="entry name" value="Death_dom"/>
</dbReference>
<feature type="repeat" description="ANK" evidence="3">
    <location>
        <begin position="895"/>
        <end position="927"/>
    </location>
</feature>
<dbReference type="InterPro" id="IPR011993">
    <property type="entry name" value="PH-like_dom_sf"/>
</dbReference>
<dbReference type="Pfam" id="PF00169">
    <property type="entry name" value="PH"/>
    <property type="match status" value="1"/>
</dbReference>
<dbReference type="Gene3D" id="2.30.29.30">
    <property type="entry name" value="Pleckstrin-homology domain (PH domain)/Phosphotyrosine-binding domain (PTB)"/>
    <property type="match status" value="1"/>
</dbReference>
<dbReference type="InterPro" id="IPR011029">
    <property type="entry name" value="DEATH-like_dom_sf"/>
</dbReference>
<evidence type="ECO:0000256" key="4">
    <source>
        <dbReference type="PROSITE-ProRule" id="PRU00042"/>
    </source>
</evidence>
<dbReference type="PROSITE" id="PS50157">
    <property type="entry name" value="ZINC_FINGER_C2H2_2"/>
    <property type="match status" value="1"/>
</dbReference>
<feature type="compositionally biased region" description="Polar residues" evidence="6">
    <location>
        <begin position="1349"/>
        <end position="1359"/>
    </location>
</feature>
<evidence type="ECO:0000259" key="8">
    <source>
        <dbReference type="PROSITE" id="PS50017"/>
    </source>
</evidence>
<keyword evidence="2 3" id="KW-0040">ANK repeat</keyword>
<dbReference type="Proteomes" id="UP000438429">
    <property type="component" value="Unassembled WGS sequence"/>
</dbReference>
<feature type="domain" description="C2H2-type" evidence="9">
    <location>
        <begin position="1464"/>
        <end position="1492"/>
    </location>
</feature>
<evidence type="ECO:0000256" key="3">
    <source>
        <dbReference type="PROSITE-ProRule" id="PRU00023"/>
    </source>
</evidence>
<sequence length="1496" mass="164262">MEDGVKEDPTQCKEPKFLGKAGWVKKAPGRILASYKDRFIHVEKTEIVVYENEELQNCLERLDLENYDRCHELKSPFKKKHRLILIRSTKSGNKVNDVKFQTQTADEKGAWIKALTDGINRAKNKVFDEVTVDDSSNLEHVTRTRPKVNRPRRPPTRIHMKEVAVASSEGILRLDLDLEDAVMCDGAHRADSDGTEQQSGPSAEEVSPQKKVITPPMPPTKEAKPSSAPENEPDKDDGPEKKVLKPPMPPSKEAKLCVSPVEVVTEEAKAEKSESHGAMRKAGATPSPPIKPVSNITEPTQSSLNPHPPAPPPKEKKPSHPVVEPDQEVEGKAGENQEADGDNREEMTGTAVETEEEDQKALVSIRGEEIPSTEEQVSAKVSGETMSSQEELVRPDMMQRIEDNPAVSQPVVRQDHTASDTTDSSLHADVLHPNSEIPSVDVPLNDQLTDGLNLSPLLCHLPAEKRRNAEEKSVDSGQHSDDDSEGSESEDALAASTAALSGSHAGLDVLGGSKDNIPITGQHSHNVQIPVALKLPHSKPSIPLKPSTKVKSASIGDLLAVSSERTSRAVDPRDRSPTDDVVKLEKEVALEMEEADELLSRVSQFQDEGARESTPGNILAEAMEKLRQADHVLREVKKLKLTKTSAELKRPVRCGPVRSGVLSLRPTCETQTPQTWRTTWCRRATSVSVCVTLLCSEKEFHDAVKMNDTGKMQELIKKGVNVKAKNKVDRKALHWAAGAGTEQALRLLLDHDTDVDERDIFGMNALLLASWFGHLKILQVLVSCGAKFNCENKDGLSMLHCAAQRGHTRVLEFIMEDLEDVRLDRVDKSGKTALHLAAEHGQLEVVEYLIGMGCSHGLKDKEENTAMHLAARPGHTEVLQRVVETGAGIDERNIDGLTALHVAADGGHYECVKLLLESGCNVNSLTHKNMSGLHFVARRGFDREAGLLLEAGVDINAVDNQQNTPLHMAVLNNHSQVVRLLIDADCDLDMTDCRQQTALHIAAEHGWQDLAEMMLISGVNLTMTDKQGKTCLEVAARGNHVILVDMIIKADRFYKWEKDHQPETQHLRSVVWSLATRSLCRGEWKLLAQHWDFSDAHIRAIEQQWTGMKSFKEHGHRMLLIWLHGVGVAGENPTKGLYEGLVEIGRTDLAEGERGEQLTQSVLRNVTGNSSPSLQNPPRAQPVEYDLLTYSRYEYTSSLQRTTTHTHGPSPIMSSGSSVLQSADGGGAGIQRTPCPLHGCKRVYSNTSTLQSHVKEHEIPAQSVPGKVLLCSSVGCSGSFPDMQTLMEHMRHHHKPNIFFLCESCRTKLRSYRGLLTHLHTCSKVPRGKAKPAEPAAPSPAADMAEQNPPWQQPSSQLPDQGGSFPASAPQPDPAAPPPFLSQPDTSPPPQLKEAVPLPWSLNMDDPSADTLGQNQTRSGSPEPVQPALVSASHSPPGSSAVWKKTPGVACNRRILWEHTRGRYTCVQCGHTSTNRKDMTQHINAQHSGNKPAEYS</sequence>
<feature type="compositionally biased region" description="Pro residues" evidence="6">
    <location>
        <begin position="1369"/>
        <end position="1391"/>
    </location>
</feature>
<dbReference type="CDD" id="cd01670">
    <property type="entry name" value="Death"/>
    <property type="match status" value="1"/>
</dbReference>
<accession>A0A6A4TKB9</accession>
<dbReference type="GO" id="GO:0008270">
    <property type="term" value="F:zinc ion binding"/>
    <property type="evidence" value="ECO:0007669"/>
    <property type="project" value="UniProtKB-KW"/>
</dbReference>
<dbReference type="Gene3D" id="3.30.160.60">
    <property type="entry name" value="Classic Zinc Finger"/>
    <property type="match status" value="1"/>
</dbReference>
<dbReference type="InterPro" id="IPR036770">
    <property type="entry name" value="Ankyrin_rpt-contain_sf"/>
</dbReference>
<keyword evidence="4" id="KW-0862">Zinc</keyword>
<evidence type="ECO:0000256" key="1">
    <source>
        <dbReference type="ARBA" id="ARBA00022737"/>
    </source>
</evidence>
<keyword evidence="4" id="KW-0863">Zinc-finger</keyword>
<evidence type="ECO:0000256" key="2">
    <source>
        <dbReference type="ARBA" id="ARBA00023043"/>
    </source>
</evidence>
<dbReference type="Gene3D" id="1.10.533.10">
    <property type="entry name" value="Death Domain, Fas"/>
    <property type="match status" value="1"/>
</dbReference>
<dbReference type="PROSITE" id="PS50088">
    <property type="entry name" value="ANK_REPEAT"/>
    <property type="match status" value="9"/>
</dbReference>
<proteinExistence type="predicted"/>
<dbReference type="PANTHER" id="PTHR24166">
    <property type="entry name" value="ROLLING PEBBLES, ISOFORM B"/>
    <property type="match status" value="1"/>
</dbReference>
<dbReference type="PROSITE" id="PS50003">
    <property type="entry name" value="PH_DOMAIN"/>
    <property type="match status" value="1"/>
</dbReference>
<feature type="repeat" description="ANK" evidence="3">
    <location>
        <begin position="928"/>
        <end position="960"/>
    </location>
</feature>
<dbReference type="SMART" id="SM00248">
    <property type="entry name" value="ANK"/>
    <property type="match status" value="11"/>
</dbReference>
<feature type="region of interest" description="Disordered" evidence="6">
    <location>
        <begin position="1325"/>
        <end position="1443"/>
    </location>
</feature>
<feature type="domain" description="PH" evidence="7">
    <location>
        <begin position="17"/>
        <end position="120"/>
    </location>
</feature>
<dbReference type="Pfam" id="PF12796">
    <property type="entry name" value="Ank_2"/>
    <property type="match status" value="2"/>
</dbReference>
<organism evidence="10 11">
    <name type="scientific">Scophthalmus maximus</name>
    <name type="common">Turbot</name>
    <name type="synonym">Psetta maxima</name>
    <dbReference type="NCBI Taxonomy" id="52904"/>
    <lineage>
        <taxon>Eukaryota</taxon>
        <taxon>Metazoa</taxon>
        <taxon>Chordata</taxon>
        <taxon>Craniata</taxon>
        <taxon>Vertebrata</taxon>
        <taxon>Euteleostomi</taxon>
        <taxon>Actinopterygii</taxon>
        <taxon>Neopterygii</taxon>
        <taxon>Teleostei</taxon>
        <taxon>Neoteleostei</taxon>
        <taxon>Acanthomorphata</taxon>
        <taxon>Carangaria</taxon>
        <taxon>Pleuronectiformes</taxon>
        <taxon>Pleuronectoidei</taxon>
        <taxon>Scophthalmidae</taxon>
        <taxon>Scophthalmus</taxon>
    </lineage>
</organism>
<protein>
    <submittedName>
        <fullName evidence="10">Uncharacterized protein</fullName>
    </submittedName>
</protein>
<feature type="compositionally biased region" description="Polar residues" evidence="6">
    <location>
        <begin position="1202"/>
        <end position="1221"/>
    </location>
</feature>
<feature type="repeat" description="ANK" evidence="3">
    <location>
        <begin position="994"/>
        <end position="1026"/>
    </location>
</feature>
<dbReference type="PANTHER" id="PTHR24166:SF48">
    <property type="entry name" value="PROTEIN VAPYRIN"/>
    <property type="match status" value="1"/>
</dbReference>
<feature type="region of interest" description="Disordered" evidence="6">
    <location>
        <begin position="188"/>
        <end position="429"/>
    </location>
</feature>
<dbReference type="Gene3D" id="1.25.40.20">
    <property type="entry name" value="Ankyrin repeat-containing domain"/>
    <property type="match status" value="4"/>
</dbReference>
<feature type="compositionally biased region" description="Acidic residues" evidence="6">
    <location>
        <begin position="482"/>
        <end position="491"/>
    </location>
</feature>
<feature type="repeat" description="ANK" evidence="3">
    <location>
        <begin position="761"/>
        <end position="793"/>
    </location>
</feature>
<dbReference type="PRINTS" id="PR01415">
    <property type="entry name" value="ANKYRIN"/>
</dbReference>
<feature type="repeat" description="ANK" evidence="3">
    <location>
        <begin position="862"/>
        <end position="894"/>
    </location>
</feature>
<dbReference type="InterPro" id="IPR050889">
    <property type="entry name" value="Dendritic_Spine_Reg/Scaffold"/>
</dbReference>
<name>A0A6A4TKB9_SCOMX</name>
<dbReference type="Pfam" id="PF15909">
    <property type="entry name" value="zf-C2H2_8"/>
    <property type="match status" value="1"/>
</dbReference>
<dbReference type="SMART" id="SM00233">
    <property type="entry name" value="PH"/>
    <property type="match status" value="1"/>
</dbReference>
<feature type="compositionally biased region" description="Basic and acidic residues" evidence="6">
    <location>
        <begin position="391"/>
        <end position="403"/>
    </location>
</feature>
<feature type="compositionally biased region" description="Polar residues" evidence="6">
    <location>
        <begin position="294"/>
        <end position="305"/>
    </location>
</feature>